<dbReference type="InterPro" id="IPR050213">
    <property type="entry name" value="GST_superfamily"/>
</dbReference>
<dbReference type="PROSITE" id="PS50404">
    <property type="entry name" value="GST_NTER"/>
    <property type="match status" value="1"/>
</dbReference>
<dbReference type="InterPro" id="IPR036249">
    <property type="entry name" value="Thioredoxin-like_sf"/>
</dbReference>
<name>A0ABP0NV34_9DINO</name>
<comment type="caution">
    <text evidence="2">The sequence shown here is derived from an EMBL/GenBank/DDBJ whole genome shotgun (WGS) entry which is preliminary data.</text>
</comment>
<evidence type="ECO:0000313" key="3">
    <source>
        <dbReference type="Proteomes" id="UP001642464"/>
    </source>
</evidence>
<evidence type="ECO:0000313" key="2">
    <source>
        <dbReference type="EMBL" id="CAK9066617.1"/>
    </source>
</evidence>
<evidence type="ECO:0000259" key="1">
    <source>
        <dbReference type="PROSITE" id="PS50404"/>
    </source>
</evidence>
<dbReference type="InterPro" id="IPR004045">
    <property type="entry name" value="Glutathione_S-Trfase_N"/>
</dbReference>
<dbReference type="EMBL" id="CAXAMM010030524">
    <property type="protein sequence ID" value="CAK9066617.1"/>
    <property type="molecule type" value="Genomic_DNA"/>
</dbReference>
<accession>A0ABP0NV34</accession>
<dbReference type="Gene3D" id="1.20.1050.10">
    <property type="match status" value="1"/>
</dbReference>
<organism evidence="2 3">
    <name type="scientific">Durusdinium trenchii</name>
    <dbReference type="NCBI Taxonomy" id="1381693"/>
    <lineage>
        <taxon>Eukaryota</taxon>
        <taxon>Sar</taxon>
        <taxon>Alveolata</taxon>
        <taxon>Dinophyceae</taxon>
        <taxon>Suessiales</taxon>
        <taxon>Symbiodiniaceae</taxon>
        <taxon>Durusdinium</taxon>
    </lineage>
</organism>
<gene>
    <name evidence="2" type="ORF">SCF082_LOCUS33870</name>
</gene>
<keyword evidence="3" id="KW-1185">Reference proteome</keyword>
<sequence>MSSCFSCFSGMTRSQTSKDLGKVKLHYFNVFAKGPAIALALHHGNLDWEGEFPSAWKDMKPQTPFGELPVLEVPGQGLIGQEAAILHYLALKEPLLAGADDEEMVTSFQILGAAEDIYQKLSKYQNTIGVVDKCSLEQLSAFWDSADESKHARERGLNAHLAFLEKFYMKAAQRLGNAGKFTKKGISIGECKLFTVLHCLVAPFKYRSDRTLRTEQRASLRTERSDATVMIKPTVLEHFQGLSTFYNRFKSLEKTQDILQNGGRFPGPFKQYFIA</sequence>
<reference evidence="2 3" key="1">
    <citation type="submission" date="2024-02" db="EMBL/GenBank/DDBJ databases">
        <authorList>
            <person name="Chen Y."/>
            <person name="Shah S."/>
            <person name="Dougan E. K."/>
            <person name="Thang M."/>
            <person name="Chan C."/>
        </authorList>
    </citation>
    <scope>NUCLEOTIDE SEQUENCE [LARGE SCALE GENOMIC DNA]</scope>
</reference>
<proteinExistence type="predicted"/>
<feature type="domain" description="GST N-terminal" evidence="1">
    <location>
        <begin position="21"/>
        <end position="97"/>
    </location>
</feature>
<protein>
    <recommendedName>
        <fullName evidence="1">GST N-terminal domain-containing protein</fullName>
    </recommendedName>
</protein>
<dbReference type="SUPFAM" id="SSF52833">
    <property type="entry name" value="Thioredoxin-like"/>
    <property type="match status" value="1"/>
</dbReference>
<dbReference type="PANTHER" id="PTHR11571">
    <property type="entry name" value="GLUTATHIONE S-TRANSFERASE"/>
    <property type="match status" value="1"/>
</dbReference>
<dbReference type="Gene3D" id="3.40.30.10">
    <property type="entry name" value="Glutaredoxin"/>
    <property type="match status" value="1"/>
</dbReference>
<dbReference type="Proteomes" id="UP001642464">
    <property type="component" value="Unassembled WGS sequence"/>
</dbReference>